<evidence type="ECO:0000313" key="3">
    <source>
        <dbReference type="Proteomes" id="UP000050416"/>
    </source>
</evidence>
<dbReference type="InterPro" id="IPR002901">
    <property type="entry name" value="MGlyc_endo_b_GlcNAc-like_dom"/>
</dbReference>
<dbReference type="Pfam" id="PF01832">
    <property type="entry name" value="Glucosaminidase"/>
    <property type="match status" value="1"/>
</dbReference>
<evidence type="ECO:0000313" key="2">
    <source>
        <dbReference type="EMBL" id="KPQ28071.1"/>
    </source>
</evidence>
<name>A0A0P7YDM7_9GAMM</name>
<evidence type="ECO:0000259" key="1">
    <source>
        <dbReference type="SMART" id="SM00047"/>
    </source>
</evidence>
<reference evidence="2 3" key="1">
    <citation type="submission" date="2015-09" db="EMBL/GenBank/DDBJ databases">
        <title>Identification and resolution of microdiversity through metagenomic sequencing of parallel consortia.</title>
        <authorList>
            <person name="Nelson W.C."/>
            <person name="Romine M.F."/>
            <person name="Lindemann S.R."/>
        </authorList>
    </citation>
    <scope>NUCLEOTIDE SEQUENCE [LARGE SCALE GENOMIC DNA]</scope>
    <source>
        <strain evidence="2">HL-55</strain>
    </source>
</reference>
<feature type="domain" description="Mannosyl-glycoprotein endo-beta-N-acetylglucosamidase-like" evidence="1">
    <location>
        <begin position="118"/>
        <end position="253"/>
    </location>
</feature>
<dbReference type="PATRIC" id="fig|1305731.5.peg.905"/>
<organism evidence="2 3">
    <name type="scientific">Marinobacter excellens HL-55</name>
    <dbReference type="NCBI Taxonomy" id="1305731"/>
    <lineage>
        <taxon>Bacteria</taxon>
        <taxon>Pseudomonadati</taxon>
        <taxon>Pseudomonadota</taxon>
        <taxon>Gammaproteobacteria</taxon>
        <taxon>Pseudomonadales</taxon>
        <taxon>Marinobacteraceae</taxon>
        <taxon>Marinobacter</taxon>
    </lineage>
</organism>
<accession>A0A0P7YDM7</accession>
<sequence>MTAVNRALALFVPLILFAVGGAWYLPTSTEQNQTDDENGEVVLSSLPSLPSWADEDLPDFSGYSDTTERKVAFFSFLYPRIVLANSRILLEREYLESIVTKTELSDADVKWLTDQSERLRVDADTGSEQQFALLRKRLDVIPPSLILAQAANESAWGTSRFATEGNNLFGQWCFSRGCGLVPLSRVDGANHEVAKFSSPYRSVRSYIQNLNRHPTYQLVRDIRLQDRQADKPLSGTELAEGLLGYSERGEDYINEIRSMIRYNNLEFYDREFRALLGNRSPDLFQRLASSDSDDALLPGAEGHAASPFEG</sequence>
<protein>
    <submittedName>
        <fullName evidence="2">Bax protein</fullName>
    </submittedName>
</protein>
<dbReference type="STRING" id="1305731.GCA_000934705_00481"/>
<dbReference type="Proteomes" id="UP000050416">
    <property type="component" value="Unassembled WGS sequence"/>
</dbReference>
<dbReference type="PANTHER" id="PTHR40572:SF1">
    <property type="entry name" value="PROTEIN BAX"/>
    <property type="match status" value="1"/>
</dbReference>
<dbReference type="SMART" id="SM00047">
    <property type="entry name" value="LYZ2"/>
    <property type="match status" value="1"/>
</dbReference>
<proteinExistence type="predicted"/>
<dbReference type="Gene3D" id="1.10.530.10">
    <property type="match status" value="1"/>
</dbReference>
<dbReference type="AlphaFoldDB" id="A0A0P7YDM7"/>
<dbReference type="EMBL" id="LJZQ01000019">
    <property type="protein sequence ID" value="KPQ28071.1"/>
    <property type="molecule type" value="Genomic_DNA"/>
</dbReference>
<dbReference type="InterPro" id="IPR053195">
    <property type="entry name" value="Bax-like"/>
</dbReference>
<comment type="caution">
    <text evidence="2">The sequence shown here is derived from an EMBL/GenBank/DDBJ whole genome shotgun (WGS) entry which is preliminary data.</text>
</comment>
<gene>
    <name evidence="2" type="primary">bax</name>
    <name evidence="2" type="ORF">HLUCCX14_12155</name>
</gene>
<dbReference type="GO" id="GO:0004040">
    <property type="term" value="F:amidase activity"/>
    <property type="evidence" value="ECO:0007669"/>
    <property type="project" value="InterPro"/>
</dbReference>
<dbReference type="OrthoDB" id="9788155at2"/>
<dbReference type="PANTHER" id="PTHR40572">
    <property type="entry name" value="PROTEIN BAX"/>
    <property type="match status" value="1"/>
</dbReference>